<proteinExistence type="predicted"/>
<keyword evidence="2" id="KW-1015">Disulfide bond</keyword>
<reference evidence="5" key="2">
    <citation type="submission" date="2025-08" db="UniProtKB">
        <authorList>
            <consortium name="Ensembl"/>
        </authorList>
    </citation>
    <scope>IDENTIFICATION</scope>
    <source>
        <strain evidence="5">Thorbecke</strain>
    </source>
</reference>
<dbReference type="Gene3D" id="2.60.40.10">
    <property type="entry name" value="Immunoglobulins"/>
    <property type="match status" value="1"/>
</dbReference>
<evidence type="ECO:0000256" key="2">
    <source>
        <dbReference type="ARBA" id="ARBA00023157"/>
    </source>
</evidence>
<dbReference type="InterPro" id="IPR050412">
    <property type="entry name" value="Ig-like_Receptors_ImmuneReg"/>
</dbReference>
<dbReference type="InterPro" id="IPR013783">
    <property type="entry name" value="Ig-like_fold"/>
</dbReference>
<dbReference type="GO" id="GO:0002764">
    <property type="term" value="P:immune response-regulating signaling pathway"/>
    <property type="evidence" value="ECO:0007669"/>
    <property type="project" value="TreeGrafter"/>
</dbReference>
<evidence type="ECO:0000313" key="6">
    <source>
        <dbReference type="Proteomes" id="UP000001811"/>
    </source>
</evidence>
<evidence type="ECO:0008006" key="7">
    <source>
        <dbReference type="Google" id="ProtNLM"/>
    </source>
</evidence>
<evidence type="ECO:0000256" key="3">
    <source>
        <dbReference type="ARBA" id="ARBA00023319"/>
    </source>
</evidence>
<keyword evidence="3" id="KW-0393">Immunoglobulin domain</keyword>
<dbReference type="FunFam" id="2.60.40.10:FF:000049">
    <property type="entry name" value="Leukocyte immunoglobulin-like receptor subfamily B member 1"/>
    <property type="match status" value="1"/>
</dbReference>
<dbReference type="GO" id="GO:0032396">
    <property type="term" value="F:inhibitory MHC class I receptor activity"/>
    <property type="evidence" value="ECO:0007669"/>
    <property type="project" value="TreeGrafter"/>
</dbReference>
<dbReference type="PANTHER" id="PTHR11738:SF88">
    <property type="entry name" value="IG-LIKE DOMAIN-CONTAINING PROTEIN"/>
    <property type="match status" value="1"/>
</dbReference>
<name>G1SRU8_RABIT</name>
<dbReference type="Ensembl" id="ENSOCUT00000006853.3">
    <property type="protein sequence ID" value="ENSOCUP00000005924.3"/>
    <property type="gene ID" value="ENSOCUG00000000363.3"/>
</dbReference>
<dbReference type="STRING" id="9986.ENSOCUP00000005924"/>
<keyword evidence="1" id="KW-0732">Signal</keyword>
<reference evidence="5" key="3">
    <citation type="submission" date="2025-09" db="UniProtKB">
        <authorList>
            <consortium name="Ensembl"/>
        </authorList>
    </citation>
    <scope>IDENTIFICATION</scope>
    <source>
        <strain evidence="5">Thorbecke</strain>
    </source>
</reference>
<evidence type="ECO:0000313" key="5">
    <source>
        <dbReference type="Ensembl" id="ENSOCUP00000005924.3"/>
    </source>
</evidence>
<reference evidence="5 6" key="1">
    <citation type="journal article" date="2011" name="Nature">
        <title>A high-resolution map of human evolutionary constraint using 29 mammals.</title>
        <authorList>
            <person name="Lindblad-Toh K."/>
            <person name="Garber M."/>
            <person name="Zuk O."/>
            <person name="Lin M.F."/>
            <person name="Parker B.J."/>
            <person name="Washietl S."/>
            <person name="Kheradpour P."/>
            <person name="Ernst J."/>
            <person name="Jordan G."/>
            <person name="Mauceli E."/>
            <person name="Ward L.D."/>
            <person name="Lowe C.B."/>
            <person name="Holloway A.K."/>
            <person name="Clamp M."/>
            <person name="Gnerre S."/>
            <person name="Alfoldi J."/>
            <person name="Beal K."/>
            <person name="Chang J."/>
            <person name="Clawson H."/>
            <person name="Cuff J."/>
            <person name="Di Palma F."/>
            <person name="Fitzgerald S."/>
            <person name="Flicek P."/>
            <person name="Guttman M."/>
            <person name="Hubisz M.J."/>
            <person name="Jaffe D.B."/>
            <person name="Jungreis I."/>
            <person name="Kent W.J."/>
            <person name="Kostka D."/>
            <person name="Lara M."/>
            <person name="Martins A.L."/>
            <person name="Massingham T."/>
            <person name="Moltke I."/>
            <person name="Raney B.J."/>
            <person name="Rasmussen M.D."/>
            <person name="Robinson J."/>
            <person name="Stark A."/>
            <person name="Vilella A.J."/>
            <person name="Wen J."/>
            <person name="Xie X."/>
            <person name="Zody M.C."/>
            <person name="Baldwin J."/>
            <person name="Bloom T."/>
            <person name="Chin C.W."/>
            <person name="Heiman D."/>
            <person name="Nicol R."/>
            <person name="Nusbaum C."/>
            <person name="Young S."/>
            <person name="Wilkinson J."/>
            <person name="Worley K.C."/>
            <person name="Kovar C.L."/>
            <person name="Muzny D.M."/>
            <person name="Gibbs R.A."/>
            <person name="Cree A."/>
            <person name="Dihn H.H."/>
            <person name="Fowler G."/>
            <person name="Jhangiani S."/>
            <person name="Joshi V."/>
            <person name="Lee S."/>
            <person name="Lewis L.R."/>
            <person name="Nazareth L.V."/>
            <person name="Okwuonu G."/>
            <person name="Santibanez J."/>
            <person name="Warren W.C."/>
            <person name="Mardis E.R."/>
            <person name="Weinstock G.M."/>
            <person name="Wilson R.K."/>
            <person name="Delehaunty K."/>
            <person name="Dooling D."/>
            <person name="Fronik C."/>
            <person name="Fulton L."/>
            <person name="Fulton B."/>
            <person name="Graves T."/>
            <person name="Minx P."/>
            <person name="Sodergren E."/>
            <person name="Birney E."/>
            <person name="Margulies E.H."/>
            <person name="Herrero J."/>
            <person name="Green E.D."/>
            <person name="Haussler D."/>
            <person name="Siepel A."/>
            <person name="Goldman N."/>
            <person name="Pollard K.S."/>
            <person name="Pedersen J.S."/>
            <person name="Lander E.S."/>
            <person name="Kellis M."/>
        </authorList>
    </citation>
    <scope>NUCLEOTIDE SEQUENCE [LARGE SCALE GENOMIC DNA]</scope>
    <source>
        <strain evidence="6">Thorbecke</strain>
    </source>
</reference>
<sequence length="245" mass="25538">MVALRCGSEEAMDTFLLHKVGSDAPPQRLHVPGSAMAAQATFTLGPVTSAHGATYRCYGTPSTDPYLWSWRSDPLQLEVSGEGPSPVSLVILVGAGLPTGEGWVGRGPRVVHQGLRTAVDFSPRARVLSAESLGRAGSPPPHHPIPVLRGTGAQQPLAPPATLPHCPSAPGPHPGEPHPHGRGGLGPAEPQASAGGGLVQPQEDPGCRPVVFWRGQRRSEKPRPKWQGRGDSAGTVGNRPPRCGC</sequence>
<feature type="region of interest" description="Disordered" evidence="4">
    <location>
        <begin position="131"/>
        <end position="245"/>
    </location>
</feature>
<dbReference type="SMR" id="G1SRU8"/>
<dbReference type="InParanoid" id="G1SRU8"/>
<dbReference type="GeneTree" id="ENSGT01150000286974"/>
<dbReference type="HOGENOM" id="CLU_021100_1_4_1"/>
<accession>G1SRU8</accession>
<dbReference type="Proteomes" id="UP000001811">
    <property type="component" value="Unplaced"/>
</dbReference>
<evidence type="ECO:0000256" key="4">
    <source>
        <dbReference type="SAM" id="MobiDB-lite"/>
    </source>
</evidence>
<organism evidence="5 6">
    <name type="scientific">Oryctolagus cuniculus</name>
    <name type="common">Rabbit</name>
    <dbReference type="NCBI Taxonomy" id="9986"/>
    <lineage>
        <taxon>Eukaryota</taxon>
        <taxon>Metazoa</taxon>
        <taxon>Chordata</taxon>
        <taxon>Craniata</taxon>
        <taxon>Vertebrata</taxon>
        <taxon>Euteleostomi</taxon>
        <taxon>Mammalia</taxon>
        <taxon>Eutheria</taxon>
        <taxon>Euarchontoglires</taxon>
        <taxon>Glires</taxon>
        <taxon>Lagomorpha</taxon>
        <taxon>Leporidae</taxon>
        <taxon>Oryctolagus</taxon>
    </lineage>
</organism>
<dbReference type="Bgee" id="ENSOCUG00000000363">
    <property type="expression patterns" value="Expressed in uterus and 1 other cell type or tissue"/>
</dbReference>
<dbReference type="SUPFAM" id="SSF48726">
    <property type="entry name" value="Immunoglobulin"/>
    <property type="match status" value="1"/>
</dbReference>
<dbReference type="InterPro" id="IPR036179">
    <property type="entry name" value="Ig-like_dom_sf"/>
</dbReference>
<protein>
    <recommendedName>
        <fullName evidence="7">Immunoglobulin domain-containing protein</fullName>
    </recommendedName>
</protein>
<dbReference type="AlphaFoldDB" id="G1SRU8"/>
<dbReference type="GO" id="GO:0005886">
    <property type="term" value="C:plasma membrane"/>
    <property type="evidence" value="ECO:0007669"/>
    <property type="project" value="TreeGrafter"/>
</dbReference>
<feature type="compositionally biased region" description="Pro residues" evidence="4">
    <location>
        <begin position="157"/>
        <end position="174"/>
    </location>
</feature>
<evidence type="ECO:0000256" key="1">
    <source>
        <dbReference type="ARBA" id="ARBA00022729"/>
    </source>
</evidence>
<dbReference type="GO" id="GO:0019221">
    <property type="term" value="P:cytokine-mediated signaling pathway"/>
    <property type="evidence" value="ECO:0007669"/>
    <property type="project" value="TreeGrafter"/>
</dbReference>
<dbReference type="PANTHER" id="PTHR11738">
    <property type="entry name" value="MHC CLASS I NK CELL RECEPTOR"/>
    <property type="match status" value="1"/>
</dbReference>
<keyword evidence="6" id="KW-1185">Reference proteome</keyword>